<evidence type="ECO:0000313" key="2">
    <source>
        <dbReference type="Proteomes" id="UP000284598"/>
    </source>
</evidence>
<comment type="caution">
    <text evidence="1">The sequence shown here is derived from an EMBL/GenBank/DDBJ whole genome shotgun (WGS) entry which is preliminary data.</text>
</comment>
<accession>A0A413S047</accession>
<dbReference type="EMBL" id="QSFO01000007">
    <property type="protein sequence ID" value="RHA54536.1"/>
    <property type="molecule type" value="Genomic_DNA"/>
</dbReference>
<reference evidence="1 2" key="1">
    <citation type="submission" date="2018-08" db="EMBL/GenBank/DDBJ databases">
        <title>A genome reference for cultivated species of the human gut microbiota.</title>
        <authorList>
            <person name="Zou Y."/>
            <person name="Xue W."/>
            <person name="Luo G."/>
        </authorList>
    </citation>
    <scope>NUCLEOTIDE SEQUENCE [LARGE SCALE GENOMIC DNA]</scope>
    <source>
        <strain evidence="1 2">AM43-2</strain>
    </source>
</reference>
<protein>
    <submittedName>
        <fullName evidence="1">Uncharacterized protein</fullName>
    </submittedName>
</protein>
<dbReference type="AlphaFoldDB" id="A0A413S047"/>
<gene>
    <name evidence="1" type="ORF">DW929_07605</name>
</gene>
<evidence type="ECO:0000313" key="1">
    <source>
        <dbReference type="EMBL" id="RHA54536.1"/>
    </source>
</evidence>
<proteinExistence type="predicted"/>
<dbReference type="Proteomes" id="UP000284598">
    <property type="component" value="Unassembled WGS sequence"/>
</dbReference>
<name>A0A413S047_9FIRM</name>
<sequence length="62" mass="7256">MLPVKDDGTIDYDYMEIRLPVDSIDNIDYTYITAFIKAQEKLSIKNVIDWKDKIINTSKKCI</sequence>
<organism evidence="1 2">
    <name type="scientific">Eubacterium ventriosum</name>
    <dbReference type="NCBI Taxonomy" id="39496"/>
    <lineage>
        <taxon>Bacteria</taxon>
        <taxon>Bacillati</taxon>
        <taxon>Bacillota</taxon>
        <taxon>Clostridia</taxon>
        <taxon>Eubacteriales</taxon>
        <taxon>Eubacteriaceae</taxon>
        <taxon>Eubacterium</taxon>
    </lineage>
</organism>